<keyword evidence="5 18" id="KW-0479">Metal-binding</keyword>
<feature type="binding site" evidence="18">
    <location>
        <begin position="120"/>
        <end position="126"/>
    </location>
    <ligand>
        <name>(6S)-NADPHX</name>
        <dbReference type="ChEBI" id="CHEBI:64076"/>
    </ligand>
</feature>
<dbReference type="Proteomes" id="UP000515861">
    <property type="component" value="Chromosome"/>
</dbReference>
<dbReference type="InterPro" id="IPR029056">
    <property type="entry name" value="Ribokinase-like"/>
</dbReference>
<comment type="function">
    <text evidence="17">Catalyzes the dehydration of the S-form of NAD(P)HX at the expense of ADP, which is converted to AMP. Together with NAD(P)HX epimerase, which catalyzes the epimerization of the S- and R-forms, the enzyme allows the repair of both epimers of NAD(P)HX, a damaged form of NAD(P)H that is a result of enzymatic or heat-dependent hydration.</text>
</comment>
<reference evidence="22 23" key="1">
    <citation type="submission" date="2020-08" db="EMBL/GenBank/DDBJ databases">
        <title>Sphingomonas sp. sand1-3 16S ribosomal RNA gene Genome sequencing and assembly.</title>
        <authorList>
            <person name="Kang M."/>
        </authorList>
    </citation>
    <scope>NUCLEOTIDE SEQUENCE [LARGE SCALE GENOMIC DNA]</scope>
    <source>
        <strain evidence="23">sand1-3</strain>
    </source>
</reference>
<feature type="binding site" evidence="18">
    <location>
        <position position="59"/>
    </location>
    <ligand>
        <name>K(+)</name>
        <dbReference type="ChEBI" id="CHEBI:29103"/>
    </ligand>
</feature>
<comment type="catalytic activity">
    <reaction evidence="2 18 19">
        <text>(6R)-NADPHX = (6S)-NADPHX</text>
        <dbReference type="Rhea" id="RHEA:32227"/>
        <dbReference type="ChEBI" id="CHEBI:64076"/>
        <dbReference type="ChEBI" id="CHEBI:64077"/>
        <dbReference type="EC" id="5.1.99.6"/>
    </reaction>
</comment>
<dbReference type="RefSeq" id="WP_187480347.1">
    <property type="nucleotide sequence ID" value="NZ_CP060697.1"/>
</dbReference>
<evidence type="ECO:0000256" key="3">
    <source>
        <dbReference type="ARBA" id="ARBA00006001"/>
    </source>
</evidence>
<dbReference type="EMBL" id="CP060697">
    <property type="protein sequence ID" value="QNM83392.1"/>
    <property type="molecule type" value="Genomic_DNA"/>
</dbReference>
<feature type="domain" description="YjeF C-terminal" evidence="20">
    <location>
        <begin position="206"/>
        <end position="452"/>
    </location>
</feature>
<comment type="function">
    <text evidence="18">Catalyzes the epimerization of the S- and R-forms of NAD(P)HX, a damaged form of NAD(P)H that is a result of enzymatic or heat-dependent hydration. This is a prerequisite for the S-specific NAD(P)H-hydrate dehydratase to allow the repair of both epimers of NAD(P)HX.</text>
</comment>
<evidence type="ECO:0000259" key="21">
    <source>
        <dbReference type="PROSITE" id="PS51385"/>
    </source>
</evidence>
<evidence type="ECO:0000256" key="9">
    <source>
        <dbReference type="ARBA" id="ARBA00022958"/>
    </source>
</evidence>
<feature type="binding site" evidence="17">
    <location>
        <position position="239"/>
    </location>
    <ligand>
        <name>(6S)-NADPHX</name>
        <dbReference type="ChEBI" id="CHEBI:64076"/>
    </ligand>
</feature>
<gene>
    <name evidence="17" type="primary">nnrD</name>
    <name evidence="18" type="synonym">nnrE</name>
    <name evidence="22" type="ORF">H8M03_03360</name>
</gene>
<dbReference type="NCBIfam" id="TIGR00196">
    <property type="entry name" value="yjeF_cterm"/>
    <property type="match status" value="1"/>
</dbReference>
<evidence type="ECO:0000256" key="8">
    <source>
        <dbReference type="ARBA" id="ARBA00022857"/>
    </source>
</evidence>
<protein>
    <recommendedName>
        <fullName evidence="19">Bifunctional NAD(P)H-hydrate repair enzyme</fullName>
    </recommendedName>
    <alternativeName>
        <fullName evidence="19">Nicotinamide nucleotide repair protein</fullName>
    </alternativeName>
    <domain>
        <recommendedName>
            <fullName evidence="19">ADP-dependent (S)-NAD(P)H-hydrate dehydratase</fullName>
            <ecNumber evidence="19">4.2.1.136</ecNumber>
        </recommendedName>
        <alternativeName>
            <fullName evidence="19">ADP-dependent NAD(P)HX dehydratase</fullName>
        </alternativeName>
    </domain>
    <domain>
        <recommendedName>
            <fullName evidence="19">NAD(P)H-hydrate epimerase</fullName>
            <ecNumber evidence="19">5.1.99.6</ecNumber>
        </recommendedName>
    </domain>
</protein>
<comment type="cofactor">
    <cofactor evidence="18 19">
        <name>K(+)</name>
        <dbReference type="ChEBI" id="CHEBI:29103"/>
    </cofactor>
    <text evidence="18 19">Binds 1 potassium ion per subunit.</text>
</comment>
<dbReference type="PROSITE" id="PS51385">
    <property type="entry name" value="YJEF_N"/>
    <property type="match status" value="1"/>
</dbReference>
<comment type="similarity">
    <text evidence="4 19">In the C-terminal section; belongs to the NnrD/CARKD family.</text>
</comment>
<comment type="similarity">
    <text evidence="18">Belongs to the NnrE/AIBP family.</text>
</comment>
<dbReference type="EC" id="4.2.1.136" evidence="19"/>
<evidence type="ECO:0000256" key="15">
    <source>
        <dbReference type="ARBA" id="ARBA00048238"/>
    </source>
</evidence>
<keyword evidence="6 17" id="KW-0547">Nucleotide-binding</keyword>
<dbReference type="KEGG" id="ssau:H8M03_03360"/>
<dbReference type="InterPro" id="IPR000631">
    <property type="entry name" value="CARKD"/>
</dbReference>
<feature type="binding site" evidence="18">
    <location>
        <begin position="58"/>
        <end position="62"/>
    </location>
    <ligand>
        <name>(6S)-NADPHX</name>
        <dbReference type="ChEBI" id="CHEBI:64076"/>
    </ligand>
</feature>
<dbReference type="NCBIfam" id="TIGR00197">
    <property type="entry name" value="yjeF_nterm"/>
    <property type="match status" value="1"/>
</dbReference>
<keyword evidence="10 17" id="KW-0520">NAD</keyword>
<feature type="binding site" evidence="17">
    <location>
        <position position="398"/>
    </location>
    <ligand>
        <name>(6S)-NADPHX</name>
        <dbReference type="ChEBI" id="CHEBI:64076"/>
    </ligand>
</feature>
<keyword evidence="13" id="KW-0511">Multifunctional enzyme</keyword>
<dbReference type="AlphaFoldDB" id="A0A7G9L443"/>
<accession>A0A7G9L443</accession>
<keyword evidence="23" id="KW-1185">Reference proteome</keyword>
<comment type="function">
    <text evidence="14 19">Bifunctional enzyme that catalyzes the epimerization of the S- and R-forms of NAD(P)HX and the dehydration of the S-form of NAD(P)HX at the expense of ADP, which is converted to AMP. This allows the repair of both epimers of NAD(P)HX, a damaged form of NAD(P)H that is a result of enzymatic or heat-dependent hydration.</text>
</comment>
<feature type="binding site" evidence="17">
    <location>
        <position position="291"/>
    </location>
    <ligand>
        <name>(6S)-NADPHX</name>
        <dbReference type="ChEBI" id="CHEBI:64076"/>
    </ligand>
</feature>
<evidence type="ECO:0000259" key="20">
    <source>
        <dbReference type="PROSITE" id="PS51383"/>
    </source>
</evidence>
<keyword evidence="11 18" id="KW-0413">Isomerase</keyword>
<evidence type="ECO:0000256" key="10">
    <source>
        <dbReference type="ARBA" id="ARBA00023027"/>
    </source>
</evidence>
<evidence type="ECO:0000256" key="1">
    <source>
        <dbReference type="ARBA" id="ARBA00000013"/>
    </source>
</evidence>
<dbReference type="Pfam" id="PF03853">
    <property type="entry name" value="YjeF_N"/>
    <property type="match status" value="1"/>
</dbReference>
<dbReference type="GO" id="GO:0046496">
    <property type="term" value="P:nicotinamide nucleotide metabolic process"/>
    <property type="evidence" value="ECO:0007669"/>
    <property type="project" value="UniProtKB-UniRule"/>
</dbReference>
<evidence type="ECO:0000256" key="13">
    <source>
        <dbReference type="ARBA" id="ARBA00023268"/>
    </source>
</evidence>
<evidence type="ECO:0000256" key="2">
    <source>
        <dbReference type="ARBA" id="ARBA00000909"/>
    </source>
</evidence>
<evidence type="ECO:0000256" key="16">
    <source>
        <dbReference type="ARBA" id="ARBA00049209"/>
    </source>
</evidence>
<dbReference type="PANTHER" id="PTHR12592">
    <property type="entry name" value="ATP-DEPENDENT (S)-NAD(P)H-HYDRATE DEHYDRATASE FAMILY MEMBER"/>
    <property type="match status" value="1"/>
</dbReference>
<feature type="binding site" evidence="17">
    <location>
        <position position="397"/>
    </location>
    <ligand>
        <name>AMP</name>
        <dbReference type="ChEBI" id="CHEBI:456215"/>
    </ligand>
</feature>
<feature type="binding site" evidence="17">
    <location>
        <begin position="368"/>
        <end position="372"/>
    </location>
    <ligand>
        <name>AMP</name>
        <dbReference type="ChEBI" id="CHEBI:456215"/>
    </ligand>
</feature>
<comment type="catalytic activity">
    <reaction evidence="1 18 19">
        <text>(6R)-NADHX = (6S)-NADHX</text>
        <dbReference type="Rhea" id="RHEA:32215"/>
        <dbReference type="ChEBI" id="CHEBI:64074"/>
        <dbReference type="ChEBI" id="CHEBI:64075"/>
        <dbReference type="EC" id="5.1.99.6"/>
    </reaction>
</comment>
<organism evidence="22 23">
    <name type="scientific">Sphingomonas sabuli</name>
    <dbReference type="NCBI Taxonomy" id="2764186"/>
    <lineage>
        <taxon>Bacteria</taxon>
        <taxon>Pseudomonadati</taxon>
        <taxon>Pseudomonadota</taxon>
        <taxon>Alphaproteobacteria</taxon>
        <taxon>Sphingomonadales</taxon>
        <taxon>Sphingomonadaceae</taxon>
        <taxon>Sphingomonas</taxon>
    </lineage>
</organism>
<comment type="similarity">
    <text evidence="3 19">In the N-terminal section; belongs to the NnrE/AIBP family.</text>
</comment>
<feature type="binding site" evidence="18">
    <location>
        <position position="149"/>
    </location>
    <ligand>
        <name>(6S)-NADPHX</name>
        <dbReference type="ChEBI" id="CHEBI:64076"/>
    </ligand>
</feature>
<keyword evidence="8 17" id="KW-0521">NADP</keyword>
<evidence type="ECO:0000256" key="18">
    <source>
        <dbReference type="HAMAP-Rule" id="MF_01966"/>
    </source>
</evidence>
<feature type="binding site" evidence="18">
    <location>
        <position position="116"/>
    </location>
    <ligand>
        <name>K(+)</name>
        <dbReference type="ChEBI" id="CHEBI:29103"/>
    </ligand>
</feature>
<evidence type="ECO:0000256" key="5">
    <source>
        <dbReference type="ARBA" id="ARBA00022723"/>
    </source>
</evidence>
<comment type="catalytic activity">
    <reaction evidence="15 17 19">
        <text>(6S)-NADHX + ADP = AMP + phosphate + NADH + H(+)</text>
        <dbReference type="Rhea" id="RHEA:32223"/>
        <dbReference type="ChEBI" id="CHEBI:15378"/>
        <dbReference type="ChEBI" id="CHEBI:43474"/>
        <dbReference type="ChEBI" id="CHEBI:57945"/>
        <dbReference type="ChEBI" id="CHEBI:64074"/>
        <dbReference type="ChEBI" id="CHEBI:456215"/>
        <dbReference type="ChEBI" id="CHEBI:456216"/>
        <dbReference type="EC" id="4.2.1.136"/>
    </reaction>
</comment>
<evidence type="ECO:0000256" key="14">
    <source>
        <dbReference type="ARBA" id="ARBA00025153"/>
    </source>
</evidence>
<dbReference type="GO" id="GO:0110051">
    <property type="term" value="P:metabolite repair"/>
    <property type="evidence" value="ECO:0007669"/>
    <property type="project" value="TreeGrafter"/>
</dbReference>
<name>A0A7G9L443_9SPHN</name>
<feature type="binding site" evidence="17">
    <location>
        <position position="335"/>
    </location>
    <ligand>
        <name>(6S)-NADPHX</name>
        <dbReference type="ChEBI" id="CHEBI:64076"/>
    </ligand>
</feature>
<evidence type="ECO:0000313" key="23">
    <source>
        <dbReference type="Proteomes" id="UP000515861"/>
    </source>
</evidence>
<proteinExistence type="inferred from homology"/>
<comment type="similarity">
    <text evidence="17">Belongs to the NnrD/CARKD family.</text>
</comment>
<dbReference type="GO" id="GO:0005524">
    <property type="term" value="F:ATP binding"/>
    <property type="evidence" value="ECO:0007669"/>
    <property type="project" value="UniProtKB-UniRule"/>
</dbReference>
<dbReference type="PROSITE" id="PS51383">
    <property type="entry name" value="YJEF_C_3"/>
    <property type="match status" value="1"/>
</dbReference>
<comment type="subunit">
    <text evidence="17">Homotetramer.</text>
</comment>
<evidence type="ECO:0000256" key="4">
    <source>
        <dbReference type="ARBA" id="ARBA00009524"/>
    </source>
</evidence>
<dbReference type="PANTHER" id="PTHR12592:SF0">
    <property type="entry name" value="ATP-DEPENDENT (S)-NAD(P)H-HYDRATE DEHYDRATASE"/>
    <property type="match status" value="1"/>
</dbReference>
<feature type="domain" description="YjeF N-terminal" evidence="21">
    <location>
        <begin position="12"/>
        <end position="206"/>
    </location>
</feature>
<dbReference type="PIRSF" id="PIRSF017184">
    <property type="entry name" value="Nnr"/>
    <property type="match status" value="1"/>
</dbReference>
<comment type="caution">
    <text evidence="18">Lacks conserved residue(s) required for the propagation of feature annotation.</text>
</comment>
<dbReference type="Pfam" id="PF01256">
    <property type="entry name" value="Carb_kinase"/>
    <property type="match status" value="1"/>
</dbReference>
<sequence>MSGRPILATQAMRAAEQAAIDGGTPIETLMERAGAALAEAIIRYAGPQPTLLLCGPGNNGGDGYVAARHLAGRGVPVRVAAIAEPTTDAAKAARAAYEGAVEPLGDSMAPAKVMVDCLFGTGLKRPLDGDVHAQLVRLGEAAGLRIACDLPSGVDSDSGALFGPVPNFDMTVAFGALKPAHRLMPAMPACGRVVLADIGIDTGTDWVEIGPPQLPGLDPAGHKYTRGLVHCLAGKMPGAIALAAMAAARSGAGYVRISTSRPIDGLPAAIAQIDTADMSDERIGCILVGSGMGDIPQVLTLALTSKAPKVIDADGIGALGEPERLKGQNAIITPHAGEFETLFGTLPGNKVEQALEASRRSGAVVIYKGPDTLVASPDGRAGFAPPAPAWLASAGTGDVLAGIAAAMVARGLPAFEAACASVWLHGRAGELAGPHMVADDLAAAIPSALDLL</sequence>
<evidence type="ECO:0000313" key="22">
    <source>
        <dbReference type="EMBL" id="QNM83392.1"/>
    </source>
</evidence>
<dbReference type="EC" id="5.1.99.6" evidence="19"/>
<evidence type="ECO:0000256" key="17">
    <source>
        <dbReference type="HAMAP-Rule" id="MF_01965"/>
    </source>
</evidence>
<dbReference type="HAMAP" id="MF_01966">
    <property type="entry name" value="NADHX_epimerase"/>
    <property type="match status" value="1"/>
</dbReference>
<dbReference type="InterPro" id="IPR036652">
    <property type="entry name" value="YjeF_N_dom_sf"/>
</dbReference>
<dbReference type="SUPFAM" id="SSF53613">
    <property type="entry name" value="Ribokinase-like"/>
    <property type="match status" value="1"/>
</dbReference>
<evidence type="ECO:0000256" key="12">
    <source>
        <dbReference type="ARBA" id="ARBA00023239"/>
    </source>
</evidence>
<dbReference type="Gene3D" id="3.40.50.10260">
    <property type="entry name" value="YjeF N-terminal domain"/>
    <property type="match status" value="1"/>
</dbReference>
<evidence type="ECO:0000256" key="19">
    <source>
        <dbReference type="PIRNR" id="PIRNR017184"/>
    </source>
</evidence>
<dbReference type="InterPro" id="IPR030677">
    <property type="entry name" value="Nnr"/>
</dbReference>
<keyword evidence="9 18" id="KW-0630">Potassium</keyword>
<evidence type="ECO:0000256" key="6">
    <source>
        <dbReference type="ARBA" id="ARBA00022741"/>
    </source>
</evidence>
<keyword evidence="7 17" id="KW-0067">ATP-binding</keyword>
<feature type="binding site" evidence="18">
    <location>
        <position position="152"/>
    </location>
    <ligand>
        <name>K(+)</name>
        <dbReference type="ChEBI" id="CHEBI:29103"/>
    </ligand>
</feature>
<dbReference type="SUPFAM" id="SSF64153">
    <property type="entry name" value="YjeF N-terminal domain-like"/>
    <property type="match status" value="1"/>
</dbReference>
<keyword evidence="12 17" id="KW-0456">Lyase</keyword>
<dbReference type="GO" id="GO:0052856">
    <property type="term" value="F:NAD(P)HX epimerase activity"/>
    <property type="evidence" value="ECO:0007669"/>
    <property type="project" value="UniProtKB-UniRule"/>
</dbReference>
<comment type="cofactor">
    <cofactor evidence="17">
        <name>Mg(2+)</name>
        <dbReference type="ChEBI" id="CHEBI:18420"/>
    </cofactor>
</comment>
<evidence type="ECO:0000256" key="7">
    <source>
        <dbReference type="ARBA" id="ARBA00022840"/>
    </source>
</evidence>
<comment type="catalytic activity">
    <reaction evidence="16 17 19">
        <text>(6S)-NADPHX + ADP = AMP + phosphate + NADPH + H(+)</text>
        <dbReference type="Rhea" id="RHEA:32235"/>
        <dbReference type="ChEBI" id="CHEBI:15378"/>
        <dbReference type="ChEBI" id="CHEBI:43474"/>
        <dbReference type="ChEBI" id="CHEBI:57783"/>
        <dbReference type="ChEBI" id="CHEBI:64076"/>
        <dbReference type="ChEBI" id="CHEBI:456215"/>
        <dbReference type="ChEBI" id="CHEBI:456216"/>
        <dbReference type="EC" id="4.2.1.136"/>
    </reaction>
</comment>
<evidence type="ECO:0000256" key="11">
    <source>
        <dbReference type="ARBA" id="ARBA00023235"/>
    </source>
</evidence>
<dbReference type="GO" id="GO:0052855">
    <property type="term" value="F:ADP-dependent NAD(P)H-hydrate dehydratase activity"/>
    <property type="evidence" value="ECO:0007669"/>
    <property type="project" value="UniProtKB-UniRule"/>
</dbReference>
<dbReference type="HAMAP" id="MF_01965">
    <property type="entry name" value="NADHX_dehydratase"/>
    <property type="match status" value="1"/>
</dbReference>
<dbReference type="Gene3D" id="3.40.1190.20">
    <property type="match status" value="1"/>
</dbReference>
<dbReference type="CDD" id="cd01171">
    <property type="entry name" value="YXKO-related"/>
    <property type="match status" value="1"/>
</dbReference>
<dbReference type="GO" id="GO:0046872">
    <property type="term" value="F:metal ion binding"/>
    <property type="evidence" value="ECO:0007669"/>
    <property type="project" value="UniProtKB-UniRule"/>
</dbReference>
<dbReference type="InterPro" id="IPR004443">
    <property type="entry name" value="YjeF_N_dom"/>
</dbReference>